<feature type="domain" description="RES" evidence="1">
    <location>
        <begin position="78"/>
        <end position="204"/>
    </location>
</feature>
<proteinExistence type="predicted"/>
<evidence type="ECO:0000259" key="1">
    <source>
        <dbReference type="SMART" id="SM00953"/>
    </source>
</evidence>
<dbReference type="RefSeq" id="WP_101767661.1">
    <property type="nucleotide sequence ID" value="NZ_BPPU01000002.1"/>
</dbReference>
<sequence>MGIEDSQLMMKGHRLINTKYPTINLFDDVASPEEFEMLYAIQAMTNPRLRDEVGNISLINTSEIPFHCERGRSYAVAPFTHINPNGGRFNDGYFGALYIALSEETAALEVKYHQEKYWSNIEGLEYDRFVFRNLIVSYNLESCHEVTHKDDDILNLNSYVASQQLARELKKDNCQAVKYPSVRSELGICWALFTPKPVHDVVQSNLLEMIWDGEKIAEVNKINHMNI</sequence>
<organism evidence="2 3">
    <name type="scientific">Photobacterium carnosum</name>
    <dbReference type="NCBI Taxonomy" id="2023717"/>
    <lineage>
        <taxon>Bacteria</taxon>
        <taxon>Pseudomonadati</taxon>
        <taxon>Pseudomonadota</taxon>
        <taxon>Gammaproteobacteria</taxon>
        <taxon>Vibrionales</taxon>
        <taxon>Vibrionaceae</taxon>
        <taxon>Photobacterium</taxon>
    </lineage>
</organism>
<keyword evidence="3" id="KW-1185">Reference proteome</keyword>
<evidence type="ECO:0000313" key="3">
    <source>
        <dbReference type="Proteomes" id="UP000234420"/>
    </source>
</evidence>
<protein>
    <recommendedName>
        <fullName evidence="1">RES domain-containing protein</fullName>
    </recommendedName>
</protein>
<comment type="caution">
    <text evidence="2">The sequence shown here is derived from an EMBL/GenBank/DDBJ whole genome shotgun (WGS) entry which is preliminary data.</text>
</comment>
<dbReference type="EMBL" id="NPIB01000003">
    <property type="protein sequence ID" value="PLC58984.1"/>
    <property type="molecule type" value="Genomic_DNA"/>
</dbReference>
<accession>A0A2N4UVC9</accession>
<dbReference type="Pfam" id="PF08808">
    <property type="entry name" value="RES"/>
    <property type="match status" value="1"/>
</dbReference>
<gene>
    <name evidence="2" type="ORF">CIK00_04085</name>
</gene>
<dbReference type="Proteomes" id="UP000234420">
    <property type="component" value="Unassembled WGS sequence"/>
</dbReference>
<reference evidence="2 3" key="1">
    <citation type="journal article" date="2018" name="Syst. Appl. Microbiol.">
        <title>Photobacterium carnosum sp. nov., isolated from spoiled modified atmosphere packaged poultry meat.</title>
        <authorList>
            <person name="Hilgarth M."/>
            <person name="Fuertes S."/>
            <person name="Ehrmann M."/>
            <person name="Vogel R.F."/>
        </authorList>
    </citation>
    <scope>NUCLEOTIDE SEQUENCE [LARGE SCALE GENOMIC DNA]</scope>
    <source>
        <strain evidence="2 3">TMW 2.2021</strain>
    </source>
</reference>
<dbReference type="SMART" id="SM00953">
    <property type="entry name" value="RES"/>
    <property type="match status" value="1"/>
</dbReference>
<evidence type="ECO:0000313" key="2">
    <source>
        <dbReference type="EMBL" id="PLC58984.1"/>
    </source>
</evidence>
<name>A0A2N4UVC9_9GAMM</name>
<dbReference type="InterPro" id="IPR014914">
    <property type="entry name" value="RES_dom"/>
</dbReference>
<dbReference type="AlphaFoldDB" id="A0A2N4UVC9"/>